<reference evidence="2 3" key="1">
    <citation type="submission" date="2016-08" db="EMBL/GenBank/DDBJ databases">
        <title>Complete genome sequence of Spiroplasma helicoides TABS-2 (DSM 22551).</title>
        <authorList>
            <person name="Shen W.-Y."/>
            <person name="Lo W.-S."/>
            <person name="Lai Y.-C."/>
            <person name="Kuo C.-H."/>
        </authorList>
    </citation>
    <scope>NUCLEOTIDE SEQUENCE [LARGE SCALE GENOMIC DNA]</scope>
    <source>
        <strain evidence="2 3">TABS-2</strain>
    </source>
</reference>
<feature type="region of interest" description="Disordered" evidence="1">
    <location>
        <begin position="165"/>
        <end position="209"/>
    </location>
</feature>
<dbReference type="EMBL" id="CP017015">
    <property type="protein sequence ID" value="AOG60392.1"/>
    <property type="molecule type" value="Genomic_DNA"/>
</dbReference>
<gene>
    <name evidence="2" type="ORF">SHELI_v1c04410</name>
</gene>
<protein>
    <submittedName>
        <fullName evidence="2">Uncharacterized protein</fullName>
    </submittedName>
</protein>
<organism evidence="2 3">
    <name type="scientific">Spiroplasma helicoides</name>
    <dbReference type="NCBI Taxonomy" id="216938"/>
    <lineage>
        <taxon>Bacteria</taxon>
        <taxon>Bacillati</taxon>
        <taxon>Mycoplasmatota</taxon>
        <taxon>Mollicutes</taxon>
        <taxon>Entomoplasmatales</taxon>
        <taxon>Spiroplasmataceae</taxon>
        <taxon>Spiroplasma</taxon>
    </lineage>
</organism>
<evidence type="ECO:0000256" key="1">
    <source>
        <dbReference type="SAM" id="MobiDB-lite"/>
    </source>
</evidence>
<feature type="compositionally biased region" description="Acidic residues" evidence="1">
    <location>
        <begin position="168"/>
        <end position="195"/>
    </location>
</feature>
<evidence type="ECO:0000313" key="2">
    <source>
        <dbReference type="EMBL" id="AOG60392.1"/>
    </source>
</evidence>
<dbReference type="STRING" id="216938.SHELI_v1c04410"/>
<proteinExistence type="predicted"/>
<dbReference type="Proteomes" id="UP000094378">
    <property type="component" value="Chromosome"/>
</dbReference>
<evidence type="ECO:0000313" key="3">
    <source>
        <dbReference type="Proteomes" id="UP000094378"/>
    </source>
</evidence>
<dbReference type="AlphaFoldDB" id="A0A1B3SKD2"/>
<name>A0A1B3SKD2_9MOLU</name>
<sequence length="387" mass="46683">MKLEFENLLIFLDGFKFPKSFNLSIMDVRDLLRRQGFYDTIEINLILEKFKEKRLMSESHFITEFKQEQFLNYYESFFSDVTNEAEVNQKKVENSNKPIFKQLKRINLFSTNLLEEIDSPKKTDEISEIDISESNQFVEEKFENIKLSLSNISEINDNEEFEDIKYDDFDDDDNQLGDDDDPFEEESDYDFSFDDSEGKDNEVYDKEPTQKQLQKIEQSIFGKVKKSIFDLGNKVEPSPTKHKIVTSDSYFFQNNILSSRKRVYVNIFELLSAEDFDDIYYCLDNILKYFSIINIDELSYFLFRNSYLEIDDDDFEDIKIRLKKYVIDKGYEITRFPLYFDDNLTIDQEYKLKFIDKYELKEFPDWVLKQREYWGLLWMNRKGRTIW</sequence>
<keyword evidence="3" id="KW-1185">Reference proteome</keyword>
<accession>A0A1B3SKD2</accession>
<dbReference type="RefSeq" id="WP_069116295.1">
    <property type="nucleotide sequence ID" value="NZ_CP017015.1"/>
</dbReference>
<feature type="compositionally biased region" description="Basic and acidic residues" evidence="1">
    <location>
        <begin position="196"/>
        <end position="209"/>
    </location>
</feature>
<dbReference type="KEGG" id="shj:SHELI_v1c04410"/>